<dbReference type="GO" id="GO:0004497">
    <property type="term" value="F:monooxygenase activity"/>
    <property type="evidence" value="ECO:0007669"/>
    <property type="project" value="UniProtKB-KW"/>
</dbReference>
<dbReference type="InterPro" id="IPR050493">
    <property type="entry name" value="FAD-dep_Monooxygenase_BioMet"/>
</dbReference>
<keyword evidence="4" id="KW-0560">Oxidoreductase</keyword>
<dbReference type="PANTHER" id="PTHR13789:SF309">
    <property type="entry name" value="PUTATIVE (AFU_ORTHOLOGUE AFUA_6G14510)-RELATED"/>
    <property type="match status" value="1"/>
</dbReference>
<reference evidence="7 8" key="1">
    <citation type="submission" date="2016-06" db="EMBL/GenBank/DDBJ databases">
        <authorList>
            <person name="Kjaerup R.B."/>
            <person name="Dalgaard T.S."/>
            <person name="Juul-Madsen H.R."/>
        </authorList>
    </citation>
    <scope>NUCLEOTIDE SEQUENCE [LARGE SCALE GENOMIC DNA]</scope>
</reference>
<dbReference type="InterPro" id="IPR002938">
    <property type="entry name" value="FAD-bd"/>
</dbReference>
<evidence type="ECO:0000256" key="1">
    <source>
        <dbReference type="ARBA" id="ARBA00007992"/>
    </source>
</evidence>
<evidence type="ECO:0000256" key="2">
    <source>
        <dbReference type="ARBA" id="ARBA00022630"/>
    </source>
</evidence>
<evidence type="ECO:0000256" key="5">
    <source>
        <dbReference type="ARBA" id="ARBA00023033"/>
    </source>
</evidence>
<keyword evidence="8" id="KW-1185">Reference proteome</keyword>
<dbReference type="PRINTS" id="PR00420">
    <property type="entry name" value="RNGMNOXGNASE"/>
</dbReference>
<evidence type="ECO:0000256" key="4">
    <source>
        <dbReference type="ARBA" id="ARBA00023002"/>
    </source>
</evidence>
<keyword evidence="2" id="KW-0285">Flavoprotein</keyword>
<sequence>MKIIIVGAGVAGLSAYLKLRKVLPDTDSHTFIIFESHKDDETQVQSASDRNELSDSAAIVGNSIVLSPSSIRLLAQIDPELYTRFKGRGYENHNFRIRTARGHEIALLPTKDDVLPVEAAISCPRYVLWECLQEVVGKDDIQQGKVVAVDVLHGQKPAVRLANGELHEADLVIGADGVHSVVKKGLFGKENEDRYAPQFEGFRGVGAFLDMDIPESVSTHDSIVVTFGPTGSFGYCSSAPASHKRIGWWSNWRTTEPPSSSFMDAEEIQAGLYDRHKTWKDPVIQACIKTTTTDRIYPLWTTPDLPHWGTNGVVLLGDSAHTLQATSGQGAAQALEDVVTFSLLLAHFTAKAQQSEAELSVEQAIDAASKGLFEIRHARVRNIRTRARNLYASRGRIDNVVLEYLYYAYLYAVTNVRFIGEWMIGNSFIEPNEWNAEAEVQKYLERTGL</sequence>
<dbReference type="AlphaFoldDB" id="A0A1X7RHB3"/>
<dbReference type="InterPro" id="IPR036188">
    <property type="entry name" value="FAD/NAD-bd_sf"/>
</dbReference>
<evidence type="ECO:0000313" key="7">
    <source>
        <dbReference type="EMBL" id="SMQ46803.1"/>
    </source>
</evidence>
<dbReference type="EMBL" id="LT853692">
    <property type="protein sequence ID" value="SMQ46803.1"/>
    <property type="molecule type" value="Genomic_DNA"/>
</dbReference>
<comment type="similarity">
    <text evidence="1">Belongs to the paxM FAD-dependent monooxygenase family.</text>
</comment>
<evidence type="ECO:0000256" key="3">
    <source>
        <dbReference type="ARBA" id="ARBA00022827"/>
    </source>
</evidence>
<accession>A0A1X7RHB3</accession>
<feature type="domain" description="FAD-binding" evidence="6">
    <location>
        <begin position="168"/>
        <end position="354"/>
    </location>
</feature>
<keyword evidence="3" id="KW-0274">FAD</keyword>
<proteinExistence type="inferred from homology"/>
<gene>
    <name evidence="7" type="ORF">ZT3D7_G1949</name>
</gene>
<dbReference type="PANTHER" id="PTHR13789">
    <property type="entry name" value="MONOOXYGENASE"/>
    <property type="match status" value="1"/>
</dbReference>
<dbReference type="Proteomes" id="UP000215127">
    <property type="component" value="Chromosome 1"/>
</dbReference>
<protein>
    <recommendedName>
        <fullName evidence="6">FAD-binding domain-containing protein</fullName>
    </recommendedName>
</protein>
<organism evidence="7 8">
    <name type="scientific">Zymoseptoria tritici (strain ST99CH_3D7)</name>
    <dbReference type="NCBI Taxonomy" id="1276538"/>
    <lineage>
        <taxon>Eukaryota</taxon>
        <taxon>Fungi</taxon>
        <taxon>Dikarya</taxon>
        <taxon>Ascomycota</taxon>
        <taxon>Pezizomycotina</taxon>
        <taxon>Dothideomycetes</taxon>
        <taxon>Dothideomycetidae</taxon>
        <taxon>Mycosphaerellales</taxon>
        <taxon>Mycosphaerellaceae</taxon>
        <taxon>Zymoseptoria</taxon>
    </lineage>
</organism>
<name>A0A1X7RHB3_ZYMT9</name>
<evidence type="ECO:0000313" key="8">
    <source>
        <dbReference type="Proteomes" id="UP000215127"/>
    </source>
</evidence>
<dbReference type="Gene3D" id="3.50.50.60">
    <property type="entry name" value="FAD/NAD(P)-binding domain"/>
    <property type="match status" value="1"/>
</dbReference>
<dbReference type="GO" id="GO:0071949">
    <property type="term" value="F:FAD binding"/>
    <property type="evidence" value="ECO:0007669"/>
    <property type="project" value="InterPro"/>
</dbReference>
<evidence type="ECO:0000259" key="6">
    <source>
        <dbReference type="Pfam" id="PF01494"/>
    </source>
</evidence>
<dbReference type="STRING" id="1276538.A0A1X7RHB3"/>
<keyword evidence="5" id="KW-0503">Monooxygenase</keyword>
<dbReference type="SUPFAM" id="SSF51905">
    <property type="entry name" value="FAD/NAD(P)-binding domain"/>
    <property type="match status" value="1"/>
</dbReference>
<dbReference type="Pfam" id="PF01494">
    <property type="entry name" value="FAD_binding_3"/>
    <property type="match status" value="1"/>
</dbReference>